<name>A0A2J6S8L7_HYAVF</name>
<feature type="domain" description="N-acetyltransferase" evidence="1">
    <location>
        <begin position="12"/>
        <end position="180"/>
    </location>
</feature>
<dbReference type="OrthoDB" id="64477at2759"/>
<evidence type="ECO:0000259" key="1">
    <source>
        <dbReference type="PROSITE" id="PS51186"/>
    </source>
</evidence>
<reference evidence="2 3" key="1">
    <citation type="submission" date="2016-04" db="EMBL/GenBank/DDBJ databases">
        <title>A degradative enzymes factory behind the ericoid mycorrhizal symbiosis.</title>
        <authorList>
            <consortium name="DOE Joint Genome Institute"/>
            <person name="Martino E."/>
            <person name="Morin E."/>
            <person name="Grelet G."/>
            <person name="Kuo A."/>
            <person name="Kohler A."/>
            <person name="Daghino S."/>
            <person name="Barry K."/>
            <person name="Choi C."/>
            <person name="Cichocki N."/>
            <person name="Clum A."/>
            <person name="Copeland A."/>
            <person name="Hainaut M."/>
            <person name="Haridas S."/>
            <person name="Labutti K."/>
            <person name="Lindquist E."/>
            <person name="Lipzen A."/>
            <person name="Khouja H.-R."/>
            <person name="Murat C."/>
            <person name="Ohm R."/>
            <person name="Olson A."/>
            <person name="Spatafora J."/>
            <person name="Veneault-Fourrey C."/>
            <person name="Henrissat B."/>
            <person name="Grigoriev I."/>
            <person name="Martin F."/>
            <person name="Perotto S."/>
        </authorList>
    </citation>
    <scope>NUCLEOTIDE SEQUENCE [LARGE SCALE GENOMIC DNA]</scope>
    <source>
        <strain evidence="2 3">F</strain>
    </source>
</reference>
<dbReference type="PANTHER" id="PTHR43415">
    <property type="entry name" value="SPERMIDINE N(1)-ACETYLTRANSFERASE"/>
    <property type="match status" value="1"/>
</dbReference>
<dbReference type="PROSITE" id="PS51186">
    <property type="entry name" value="GNAT"/>
    <property type="match status" value="1"/>
</dbReference>
<dbReference type="Proteomes" id="UP000235786">
    <property type="component" value="Unassembled WGS sequence"/>
</dbReference>
<accession>A0A2J6S8L7</accession>
<keyword evidence="2" id="KW-0808">Transferase</keyword>
<evidence type="ECO:0000313" key="2">
    <source>
        <dbReference type="EMBL" id="PMD47105.1"/>
    </source>
</evidence>
<dbReference type="PANTHER" id="PTHR43415:SF3">
    <property type="entry name" value="GNAT-FAMILY ACETYLTRANSFERASE"/>
    <property type="match status" value="1"/>
</dbReference>
<proteinExistence type="predicted"/>
<dbReference type="InterPro" id="IPR016181">
    <property type="entry name" value="Acyl_CoA_acyltransferase"/>
</dbReference>
<dbReference type="InterPro" id="IPR000182">
    <property type="entry name" value="GNAT_dom"/>
</dbReference>
<sequence>MASSFRSERLIYRAPEDTPQDKAFILALQSDRACVENATGYLVKPMSSADVDVFLRRFHDCLLGVLVCLPEPSSPLASKPIGYLKLQSASHPHHRDSTMSIHICREEQGKGYGSEAVKWGLEWGFLAAGMHRVTIECFSFNDGARRLYERLGFVVEGRKREAAWKNGGWHDKIEMGMLEREWRGKYLVDGS</sequence>
<evidence type="ECO:0000313" key="3">
    <source>
        <dbReference type="Proteomes" id="UP000235786"/>
    </source>
</evidence>
<dbReference type="Pfam" id="PF13302">
    <property type="entry name" value="Acetyltransf_3"/>
    <property type="match status" value="1"/>
</dbReference>
<dbReference type="AlphaFoldDB" id="A0A2J6S8L7"/>
<dbReference type="EMBL" id="KZ613938">
    <property type="protein sequence ID" value="PMD47105.1"/>
    <property type="molecule type" value="Genomic_DNA"/>
</dbReference>
<dbReference type="GO" id="GO:0016747">
    <property type="term" value="F:acyltransferase activity, transferring groups other than amino-acyl groups"/>
    <property type="evidence" value="ECO:0007669"/>
    <property type="project" value="InterPro"/>
</dbReference>
<protein>
    <submittedName>
        <fullName evidence="2">Putative GNAT family acetyltransferase</fullName>
    </submittedName>
</protein>
<organism evidence="2 3">
    <name type="scientific">Hyaloscypha variabilis (strain UAMH 11265 / GT02V1 / F)</name>
    <name type="common">Meliniomyces variabilis</name>
    <dbReference type="NCBI Taxonomy" id="1149755"/>
    <lineage>
        <taxon>Eukaryota</taxon>
        <taxon>Fungi</taxon>
        <taxon>Dikarya</taxon>
        <taxon>Ascomycota</taxon>
        <taxon>Pezizomycotina</taxon>
        <taxon>Leotiomycetes</taxon>
        <taxon>Helotiales</taxon>
        <taxon>Hyaloscyphaceae</taxon>
        <taxon>Hyaloscypha</taxon>
        <taxon>Hyaloscypha variabilis</taxon>
    </lineage>
</organism>
<keyword evidence="3" id="KW-1185">Reference proteome</keyword>
<dbReference type="SUPFAM" id="SSF55729">
    <property type="entry name" value="Acyl-CoA N-acyltransferases (Nat)"/>
    <property type="match status" value="1"/>
</dbReference>
<gene>
    <name evidence="2" type="ORF">L207DRAFT_506147</name>
</gene>
<dbReference type="Gene3D" id="3.40.630.30">
    <property type="match status" value="1"/>
</dbReference>